<feature type="chain" id="PRO_5044831584" description="VTT domain-containing protein" evidence="7">
    <location>
        <begin position="28"/>
        <end position="355"/>
    </location>
</feature>
<name>A0ABD3PSA7_9STRA</name>
<keyword evidence="10" id="KW-1185">Reference proteome</keyword>
<dbReference type="InterPro" id="IPR015414">
    <property type="entry name" value="TMEM64"/>
</dbReference>
<evidence type="ECO:0000256" key="5">
    <source>
        <dbReference type="ARBA" id="ARBA00023136"/>
    </source>
</evidence>
<dbReference type="InterPro" id="IPR032816">
    <property type="entry name" value="VTT_dom"/>
</dbReference>
<dbReference type="AlphaFoldDB" id="A0ABD3PSA7"/>
<feature type="transmembrane region" description="Helical" evidence="6">
    <location>
        <begin position="108"/>
        <end position="128"/>
    </location>
</feature>
<evidence type="ECO:0000256" key="7">
    <source>
        <dbReference type="SAM" id="SignalP"/>
    </source>
</evidence>
<evidence type="ECO:0000256" key="6">
    <source>
        <dbReference type="SAM" id="Phobius"/>
    </source>
</evidence>
<dbReference type="PANTHER" id="PTHR12677">
    <property type="entry name" value="GOLGI APPARATUS MEMBRANE PROTEIN TVP38-RELATED"/>
    <property type="match status" value="1"/>
</dbReference>
<keyword evidence="7" id="KW-0732">Signal</keyword>
<comment type="caution">
    <text evidence="9">The sequence shown here is derived from an EMBL/GenBank/DDBJ whole genome shotgun (WGS) entry which is preliminary data.</text>
</comment>
<protein>
    <recommendedName>
        <fullName evidence="8">VTT domain-containing protein</fullName>
    </recommendedName>
</protein>
<evidence type="ECO:0000313" key="10">
    <source>
        <dbReference type="Proteomes" id="UP001530400"/>
    </source>
</evidence>
<keyword evidence="4 6" id="KW-1133">Transmembrane helix</keyword>
<accession>A0ABD3PSA7</accession>
<evidence type="ECO:0000256" key="4">
    <source>
        <dbReference type="ARBA" id="ARBA00022989"/>
    </source>
</evidence>
<dbReference type="GO" id="GO:0005886">
    <property type="term" value="C:plasma membrane"/>
    <property type="evidence" value="ECO:0007669"/>
    <property type="project" value="UniProtKB-SubCell"/>
</dbReference>
<dbReference type="PANTHER" id="PTHR12677:SF59">
    <property type="entry name" value="GOLGI APPARATUS MEMBRANE PROTEIN TVP38-RELATED"/>
    <property type="match status" value="1"/>
</dbReference>
<feature type="transmembrane region" description="Helical" evidence="6">
    <location>
        <begin position="316"/>
        <end position="341"/>
    </location>
</feature>
<gene>
    <name evidence="9" type="ORF">ACHAWO_007939</name>
</gene>
<evidence type="ECO:0000256" key="1">
    <source>
        <dbReference type="ARBA" id="ARBA00004651"/>
    </source>
</evidence>
<feature type="domain" description="VTT" evidence="8">
    <location>
        <begin position="178"/>
        <end position="296"/>
    </location>
</feature>
<keyword evidence="2" id="KW-1003">Cell membrane</keyword>
<comment type="subcellular location">
    <subcellularLocation>
        <location evidence="1">Cell membrane</location>
        <topology evidence="1">Multi-pass membrane protein</topology>
    </subcellularLocation>
</comment>
<feature type="transmembrane region" description="Helical" evidence="6">
    <location>
        <begin position="275"/>
        <end position="296"/>
    </location>
</feature>
<keyword evidence="5 6" id="KW-0472">Membrane</keyword>
<keyword evidence="3 6" id="KW-0812">Transmembrane</keyword>
<evidence type="ECO:0000259" key="8">
    <source>
        <dbReference type="Pfam" id="PF09335"/>
    </source>
</evidence>
<evidence type="ECO:0000256" key="2">
    <source>
        <dbReference type="ARBA" id="ARBA00022475"/>
    </source>
</evidence>
<dbReference type="Proteomes" id="UP001530400">
    <property type="component" value="Unassembled WGS sequence"/>
</dbReference>
<organism evidence="9 10">
    <name type="scientific">Cyclotella atomus</name>
    <dbReference type="NCBI Taxonomy" id="382360"/>
    <lineage>
        <taxon>Eukaryota</taxon>
        <taxon>Sar</taxon>
        <taxon>Stramenopiles</taxon>
        <taxon>Ochrophyta</taxon>
        <taxon>Bacillariophyta</taxon>
        <taxon>Coscinodiscophyceae</taxon>
        <taxon>Thalassiosirophycidae</taxon>
        <taxon>Stephanodiscales</taxon>
        <taxon>Stephanodiscaceae</taxon>
        <taxon>Cyclotella</taxon>
    </lineage>
</organism>
<dbReference type="Pfam" id="PF09335">
    <property type="entry name" value="VTT_dom"/>
    <property type="match status" value="1"/>
</dbReference>
<dbReference type="EMBL" id="JALLPJ020000482">
    <property type="protein sequence ID" value="KAL3790842.1"/>
    <property type="molecule type" value="Genomic_DNA"/>
</dbReference>
<feature type="signal peptide" evidence="7">
    <location>
        <begin position="1"/>
        <end position="27"/>
    </location>
</feature>
<evidence type="ECO:0000256" key="3">
    <source>
        <dbReference type="ARBA" id="ARBA00022692"/>
    </source>
</evidence>
<evidence type="ECO:0000313" key="9">
    <source>
        <dbReference type="EMBL" id="KAL3790842.1"/>
    </source>
</evidence>
<sequence>MAAKRSTSSKLLSLTTVALLCPTPCHASDLSTAPVSRRRALLPPSTGGAHQSGQYRDSRAFIRQNAISRILPSDNDSINIMGQLRGGAASNRQSKALTPTHQRKPNNILLPTAIAVLSITILFSLLNWETLVISLSTFFDREKFRSSIINTLNSISAKGTQGLLLYTFGFIFWETCGLPTSVVETAAGMAFGFKNGLFCSFVGKTLGSVLAFVLGRSACHSLVKKQLEENEVLELMEKSVALNPIRSAMIIRYSPFPQLIKNFGLSMMEAVNLPVFLMAICVHGFPFSVLWASLGYDSSLRLRAEEVGEGFDVNWVLNGALVFVTVFGFVVSPLITGWWLAGLRKEKSDRILSAH</sequence>
<proteinExistence type="predicted"/>
<reference evidence="9 10" key="1">
    <citation type="submission" date="2024-10" db="EMBL/GenBank/DDBJ databases">
        <title>Updated reference genomes for cyclostephanoid diatoms.</title>
        <authorList>
            <person name="Roberts W.R."/>
            <person name="Alverson A.J."/>
        </authorList>
    </citation>
    <scope>NUCLEOTIDE SEQUENCE [LARGE SCALE GENOMIC DNA]</scope>
    <source>
        <strain evidence="9 10">AJA010-31</strain>
    </source>
</reference>